<evidence type="ECO:0000256" key="4">
    <source>
        <dbReference type="ARBA" id="ARBA00023315"/>
    </source>
</evidence>
<dbReference type="GO" id="GO:0016746">
    <property type="term" value="F:acyltransferase activity"/>
    <property type="evidence" value="ECO:0007669"/>
    <property type="project" value="UniProtKB-KW"/>
</dbReference>
<evidence type="ECO:0000256" key="2">
    <source>
        <dbReference type="ARBA" id="ARBA00022679"/>
    </source>
</evidence>
<proteinExistence type="inferred from homology"/>
<dbReference type="InterPro" id="IPR008894">
    <property type="entry name" value="QdtA_cupin_dom"/>
</dbReference>
<gene>
    <name evidence="6" type="ORF">NCTC13316_00282</name>
</gene>
<dbReference type="InterPro" id="IPR011004">
    <property type="entry name" value="Trimer_LpxA-like_sf"/>
</dbReference>
<evidence type="ECO:0000259" key="5">
    <source>
        <dbReference type="Pfam" id="PF05523"/>
    </source>
</evidence>
<evidence type="ECO:0000313" key="7">
    <source>
        <dbReference type="Proteomes" id="UP000254794"/>
    </source>
</evidence>
<evidence type="ECO:0000256" key="1">
    <source>
        <dbReference type="ARBA" id="ARBA00007274"/>
    </source>
</evidence>
<keyword evidence="2 6" id="KW-0808">Transferase</keyword>
<dbReference type="EMBL" id="UGOD01000001">
    <property type="protein sequence ID" value="STX50215.1"/>
    <property type="molecule type" value="Genomic_DNA"/>
</dbReference>
<dbReference type="OrthoDB" id="9800846at2"/>
<keyword evidence="4 6" id="KW-0012">Acyltransferase</keyword>
<dbReference type="RefSeq" id="WP_115329830.1">
    <property type="nucleotide sequence ID" value="NZ_CAAAHP010000011.1"/>
</dbReference>
<comment type="similarity">
    <text evidence="1">Belongs to the transferase hexapeptide repeat family.</text>
</comment>
<organism evidence="6 7">
    <name type="scientific">Legionella busanensis</name>
    <dbReference type="NCBI Taxonomy" id="190655"/>
    <lineage>
        <taxon>Bacteria</taxon>
        <taxon>Pseudomonadati</taxon>
        <taxon>Pseudomonadota</taxon>
        <taxon>Gammaproteobacteria</taxon>
        <taxon>Legionellales</taxon>
        <taxon>Legionellaceae</taxon>
        <taxon>Legionella</taxon>
    </lineage>
</organism>
<reference evidence="6 7" key="1">
    <citation type="submission" date="2018-06" db="EMBL/GenBank/DDBJ databases">
        <authorList>
            <consortium name="Pathogen Informatics"/>
            <person name="Doyle S."/>
        </authorList>
    </citation>
    <scope>NUCLEOTIDE SEQUENCE [LARGE SCALE GENOMIC DNA]</scope>
    <source>
        <strain evidence="6 7">NCTC13316</strain>
    </source>
</reference>
<name>A0A378JGB3_9GAMM</name>
<dbReference type="Gene3D" id="2.60.120.10">
    <property type="entry name" value="Jelly Rolls"/>
    <property type="match status" value="1"/>
</dbReference>
<feature type="domain" description="Sugar 3,4-ketoisomerase QdtA cupin" evidence="5">
    <location>
        <begin position="185"/>
        <end position="313"/>
    </location>
</feature>
<evidence type="ECO:0000313" key="6">
    <source>
        <dbReference type="EMBL" id="STX50215.1"/>
    </source>
</evidence>
<dbReference type="AlphaFoldDB" id="A0A378JGB3"/>
<dbReference type="PANTHER" id="PTHR43300:SF4">
    <property type="entry name" value="ACYL-[ACYL-CARRIER-PROTEIN]--UDP-N-ACETYLGLUCOSAMINE O-ACYLTRANSFERASE"/>
    <property type="match status" value="1"/>
</dbReference>
<keyword evidence="3" id="KW-0677">Repeat</keyword>
<dbReference type="Pfam" id="PF00132">
    <property type="entry name" value="Hexapep"/>
    <property type="match status" value="3"/>
</dbReference>
<dbReference type="InterPro" id="IPR011051">
    <property type="entry name" value="RmlC_Cupin_sf"/>
</dbReference>
<dbReference type="CDD" id="cd03358">
    <property type="entry name" value="LbH_WxcM_N_like"/>
    <property type="match status" value="1"/>
</dbReference>
<dbReference type="Pfam" id="PF05523">
    <property type="entry name" value="FdtA"/>
    <property type="match status" value="1"/>
</dbReference>
<dbReference type="CDD" id="cd20292">
    <property type="entry name" value="cupin_QdtA-like"/>
    <property type="match status" value="1"/>
</dbReference>
<evidence type="ECO:0000256" key="3">
    <source>
        <dbReference type="ARBA" id="ARBA00022737"/>
    </source>
</evidence>
<sequence length="324" mass="35599">MVEPIYIHPTADVQSKQIGEATRIWQFVVILADAKIGSHVNICANCFIENDVVIGKNVTIKSGVYLWDGIQLDDDVFIGPNVTFTNDKFPRSKVYPEKFLVTKVERGASIGGGATILPGLTIGMGAMVGAGAVVTKSVPPYAIVTGSPARIVGYVESDSSNNDFCQSSSNALSPSVFPKQLNVGNVKLYQLKLVRDMRGDLTVGEFLKVIPFIPKRYFLVFNVPSEKTRGEHAHYNCHQFLICVKGSCSVVVDDGKARSEVTLESPDVGLHLPPLIWGIQYKYSSDAVLLVFTSDYYDPNDYIRNYKEFISVVSKKENQCSEVG</sequence>
<dbReference type="InterPro" id="IPR018357">
    <property type="entry name" value="Hexapep_transf_CS"/>
</dbReference>
<accession>A0A378JGB3</accession>
<dbReference type="PANTHER" id="PTHR43300">
    <property type="entry name" value="ACETYLTRANSFERASE"/>
    <property type="match status" value="1"/>
</dbReference>
<dbReference type="SUPFAM" id="SSF51161">
    <property type="entry name" value="Trimeric LpxA-like enzymes"/>
    <property type="match status" value="1"/>
</dbReference>
<dbReference type="Proteomes" id="UP000254794">
    <property type="component" value="Unassembled WGS sequence"/>
</dbReference>
<keyword evidence="7" id="KW-1185">Reference proteome</keyword>
<dbReference type="Gene3D" id="2.160.10.10">
    <property type="entry name" value="Hexapeptide repeat proteins"/>
    <property type="match status" value="1"/>
</dbReference>
<dbReference type="InterPro" id="IPR001451">
    <property type="entry name" value="Hexapep"/>
</dbReference>
<dbReference type="EC" id="2.3.1.-" evidence="6"/>
<dbReference type="SUPFAM" id="SSF51182">
    <property type="entry name" value="RmlC-like cupins"/>
    <property type="match status" value="1"/>
</dbReference>
<dbReference type="InterPro" id="IPR050179">
    <property type="entry name" value="Trans_hexapeptide_repeat"/>
</dbReference>
<dbReference type="PROSITE" id="PS00101">
    <property type="entry name" value="HEXAPEP_TRANSFERASES"/>
    <property type="match status" value="2"/>
</dbReference>
<dbReference type="InterPro" id="IPR014710">
    <property type="entry name" value="RmlC-like_jellyroll"/>
</dbReference>
<protein>
    <submittedName>
        <fullName evidence="6">Acetyltransferase</fullName>
        <ecNumber evidence="6">2.3.1.-</ecNumber>
    </submittedName>
</protein>